<proteinExistence type="inferred from homology"/>
<dbReference type="GO" id="GO:0009306">
    <property type="term" value="P:protein secretion"/>
    <property type="evidence" value="ECO:0007669"/>
    <property type="project" value="InterPro"/>
</dbReference>
<keyword evidence="3" id="KW-1185">Reference proteome</keyword>
<dbReference type="SUPFAM" id="SSF160544">
    <property type="entry name" value="EscU C-terminal domain-like"/>
    <property type="match status" value="1"/>
</dbReference>
<evidence type="ECO:0000313" key="2">
    <source>
        <dbReference type="EMBL" id="GHF27046.1"/>
    </source>
</evidence>
<evidence type="ECO:0000256" key="1">
    <source>
        <dbReference type="ARBA" id="ARBA00010690"/>
    </source>
</evidence>
<dbReference type="EMBL" id="BNCI01000002">
    <property type="protein sequence ID" value="GHF27046.1"/>
    <property type="molecule type" value="Genomic_DNA"/>
</dbReference>
<dbReference type="Pfam" id="PF01312">
    <property type="entry name" value="Bac_export_2"/>
    <property type="match status" value="1"/>
</dbReference>
<gene>
    <name evidence="2" type="ORF">GCM10017044_22610</name>
</gene>
<evidence type="ECO:0008006" key="4">
    <source>
        <dbReference type="Google" id="ProtNLM"/>
    </source>
</evidence>
<dbReference type="AlphaFoldDB" id="A0A919AV35"/>
<dbReference type="InterPro" id="IPR006135">
    <property type="entry name" value="T3SS_substrate_exporter"/>
</dbReference>
<dbReference type="Proteomes" id="UP000630923">
    <property type="component" value="Unassembled WGS sequence"/>
</dbReference>
<name>A0A919AV35_9PROT</name>
<sequence>MESDKKSEIMSKAALAVKKEEDARAPKITAKGKGYNAVKILDLAFEHGVKVRQDAELTSILKELDVDSPVPLEALDAVSIILQKVYEANASLKAKKDNEEIE</sequence>
<dbReference type="RefSeq" id="WP_191253027.1">
    <property type="nucleotide sequence ID" value="NZ_BNCI01000002.1"/>
</dbReference>
<dbReference type="GO" id="GO:0016020">
    <property type="term" value="C:membrane"/>
    <property type="evidence" value="ECO:0007669"/>
    <property type="project" value="InterPro"/>
</dbReference>
<dbReference type="InterPro" id="IPR029025">
    <property type="entry name" value="T3SS_substrate_exporter_C"/>
</dbReference>
<protein>
    <recommendedName>
        <fullName evidence="4">Flagellar protein FhlB</fullName>
    </recommendedName>
</protein>
<dbReference type="Gene3D" id="3.40.1690.10">
    <property type="entry name" value="secretion proteins EscU"/>
    <property type="match status" value="1"/>
</dbReference>
<reference evidence="2" key="1">
    <citation type="journal article" date="2014" name="Int. J. Syst. Evol. Microbiol.">
        <title>Complete genome sequence of Corynebacterium casei LMG S-19264T (=DSM 44701T), isolated from a smear-ripened cheese.</title>
        <authorList>
            <consortium name="US DOE Joint Genome Institute (JGI-PGF)"/>
            <person name="Walter F."/>
            <person name="Albersmeier A."/>
            <person name="Kalinowski J."/>
            <person name="Ruckert C."/>
        </authorList>
    </citation>
    <scope>NUCLEOTIDE SEQUENCE</scope>
    <source>
        <strain evidence="2">KCTC 42590</strain>
    </source>
</reference>
<reference evidence="2" key="2">
    <citation type="submission" date="2020-09" db="EMBL/GenBank/DDBJ databases">
        <authorList>
            <person name="Sun Q."/>
            <person name="Kim S."/>
        </authorList>
    </citation>
    <scope>NUCLEOTIDE SEQUENCE</scope>
    <source>
        <strain evidence="2">KCTC 42590</strain>
    </source>
</reference>
<evidence type="ECO:0000313" key="3">
    <source>
        <dbReference type="Proteomes" id="UP000630923"/>
    </source>
</evidence>
<accession>A0A919AV35</accession>
<comment type="similarity">
    <text evidence="1">Belongs to the type III secretion exporter family.</text>
</comment>
<organism evidence="2 3">
    <name type="scientific">Kordiimonas sediminis</name>
    <dbReference type="NCBI Taxonomy" id="1735581"/>
    <lineage>
        <taxon>Bacteria</taxon>
        <taxon>Pseudomonadati</taxon>
        <taxon>Pseudomonadota</taxon>
        <taxon>Alphaproteobacteria</taxon>
        <taxon>Kordiimonadales</taxon>
        <taxon>Kordiimonadaceae</taxon>
        <taxon>Kordiimonas</taxon>
    </lineage>
</organism>
<comment type="caution">
    <text evidence="2">The sequence shown here is derived from an EMBL/GenBank/DDBJ whole genome shotgun (WGS) entry which is preliminary data.</text>
</comment>